<feature type="region of interest" description="Disordered" evidence="1">
    <location>
        <begin position="131"/>
        <end position="162"/>
    </location>
</feature>
<gene>
    <name evidence="2" type="ORF">R4064_03705</name>
</gene>
<reference evidence="2" key="1">
    <citation type="submission" date="2023-10" db="EMBL/GenBank/DDBJ databases">
        <title>Development of a sustainable strategy for remediation of hydrocarbon-contaminated territories based on the waste exchange concept.</title>
        <authorList>
            <person name="Krivoruchko A."/>
        </authorList>
    </citation>
    <scope>NUCLEOTIDE SEQUENCE</scope>
    <source>
        <strain evidence="2">IEGM 1325</strain>
    </source>
</reference>
<evidence type="ECO:0000313" key="3">
    <source>
        <dbReference type="Proteomes" id="UP001185728"/>
    </source>
</evidence>
<name>A0AAP5T662_9MICC</name>
<feature type="region of interest" description="Disordered" evidence="1">
    <location>
        <begin position="34"/>
        <end position="85"/>
    </location>
</feature>
<comment type="caution">
    <text evidence="2">The sequence shown here is derived from an EMBL/GenBank/DDBJ whole genome shotgun (WGS) entry which is preliminary data.</text>
</comment>
<evidence type="ECO:0000256" key="1">
    <source>
        <dbReference type="SAM" id="MobiDB-lite"/>
    </source>
</evidence>
<dbReference type="RefSeq" id="WP_181743469.1">
    <property type="nucleotide sequence ID" value="NZ_JAWLUK010000005.1"/>
</dbReference>
<dbReference type="EMBL" id="JAWLUK010000005">
    <property type="protein sequence ID" value="MDV7176753.1"/>
    <property type="molecule type" value="Genomic_DNA"/>
</dbReference>
<dbReference type="PROSITE" id="PS51257">
    <property type="entry name" value="PROKAR_LIPOPROTEIN"/>
    <property type="match status" value="1"/>
</dbReference>
<evidence type="ECO:0000313" key="2">
    <source>
        <dbReference type="EMBL" id="MDV7176753.1"/>
    </source>
</evidence>
<feature type="region of interest" description="Disordered" evidence="1">
    <location>
        <begin position="199"/>
        <end position="221"/>
    </location>
</feature>
<dbReference type="Proteomes" id="UP001185728">
    <property type="component" value="Unassembled WGS sequence"/>
</dbReference>
<organism evidence="2 3">
    <name type="scientific">Micrococcus yunnanensis</name>
    <dbReference type="NCBI Taxonomy" id="566027"/>
    <lineage>
        <taxon>Bacteria</taxon>
        <taxon>Bacillati</taxon>
        <taxon>Actinomycetota</taxon>
        <taxon>Actinomycetes</taxon>
        <taxon>Micrococcales</taxon>
        <taxon>Micrococcaceae</taxon>
        <taxon>Micrococcus</taxon>
    </lineage>
</organism>
<feature type="compositionally biased region" description="Low complexity" evidence="1">
    <location>
        <begin position="49"/>
        <end position="82"/>
    </location>
</feature>
<accession>A0AAP5T662</accession>
<dbReference type="AlphaFoldDB" id="A0AAP5T662"/>
<sequence>MPVRRPVCRRRPRPALRSGALTLVLAAALLSAGCGLGPSSEPGASEPGASTSTRPAASTSPTPSSSASSPSASSPSASSPRAAETRTIHTDGLTFELPATWEEADLSNVTTIRLNQPTPTEERRWHLAVDPADSTRPGDTPVASLTYLRTDPESPPTAPVEDRRRLVRDWARQAAETLAAAPDEQALSGLSLEGLGCAEGTLEKDGAPRTADVGPSPSPWR</sequence>
<protein>
    <submittedName>
        <fullName evidence="2">Uncharacterized protein</fullName>
    </submittedName>
</protein>
<proteinExistence type="predicted"/>